<gene>
    <name evidence="3" type="ORF">CKAH01_13028</name>
</gene>
<dbReference type="Proteomes" id="UP001281614">
    <property type="component" value="Unassembled WGS sequence"/>
</dbReference>
<evidence type="ECO:0000313" key="3">
    <source>
        <dbReference type="EMBL" id="KAK2774822.1"/>
    </source>
</evidence>
<evidence type="ECO:0000256" key="1">
    <source>
        <dbReference type="SAM" id="MobiDB-lite"/>
    </source>
</evidence>
<evidence type="ECO:0000256" key="2">
    <source>
        <dbReference type="SAM" id="SignalP"/>
    </source>
</evidence>
<keyword evidence="2" id="KW-0732">Signal</keyword>
<evidence type="ECO:0000313" key="4">
    <source>
        <dbReference type="Proteomes" id="UP001281614"/>
    </source>
</evidence>
<accession>A0AAD9YPA2</accession>
<protein>
    <recommendedName>
        <fullName evidence="5">Secreted protein</fullName>
    </recommendedName>
</protein>
<evidence type="ECO:0008006" key="5">
    <source>
        <dbReference type="Google" id="ProtNLM"/>
    </source>
</evidence>
<feature type="signal peptide" evidence="2">
    <location>
        <begin position="1"/>
        <end position="22"/>
    </location>
</feature>
<dbReference type="PROSITE" id="PS51257">
    <property type="entry name" value="PROKAR_LIPOPROTEIN"/>
    <property type="match status" value="1"/>
</dbReference>
<dbReference type="AlphaFoldDB" id="A0AAD9YPA2"/>
<feature type="chain" id="PRO_5042124153" description="Secreted protein" evidence="2">
    <location>
        <begin position="23"/>
        <end position="190"/>
    </location>
</feature>
<sequence>MTLKKSCLDLFLVWCFFLGCRAQHAIRGWTRDGTARREKEKRGKRPKEKSSCSSALRSLGSEFDRPVKGKEKNPVFFLGVVLGFRANRMVPGPFRGAAVWSVKGHSPDTRDDGLYCCWQGHWALLVLEAQHWGFVHKMGTHTSGLVDDGEHRHRHVHRHSSGCRGKGETTHAYMHTHNANSHFEIHLDFC</sequence>
<keyword evidence="4" id="KW-1185">Reference proteome</keyword>
<dbReference type="EMBL" id="VYYT01000042">
    <property type="protein sequence ID" value="KAK2774822.1"/>
    <property type="molecule type" value="Genomic_DNA"/>
</dbReference>
<comment type="caution">
    <text evidence="3">The sequence shown here is derived from an EMBL/GenBank/DDBJ whole genome shotgun (WGS) entry which is preliminary data.</text>
</comment>
<proteinExistence type="predicted"/>
<name>A0AAD9YPA2_COLKA</name>
<feature type="region of interest" description="Disordered" evidence="1">
    <location>
        <begin position="33"/>
        <end position="56"/>
    </location>
</feature>
<reference evidence="3" key="1">
    <citation type="submission" date="2023-02" db="EMBL/GenBank/DDBJ databases">
        <title>Colletotrichum kahawae CIFC_Que2 genome sequencing and assembly.</title>
        <authorList>
            <person name="Baroncelli R."/>
        </authorList>
    </citation>
    <scope>NUCLEOTIDE SEQUENCE</scope>
    <source>
        <strain evidence="3">CIFC_Que2</strain>
    </source>
</reference>
<organism evidence="3 4">
    <name type="scientific">Colletotrichum kahawae</name>
    <name type="common">Coffee berry disease fungus</name>
    <dbReference type="NCBI Taxonomy" id="34407"/>
    <lineage>
        <taxon>Eukaryota</taxon>
        <taxon>Fungi</taxon>
        <taxon>Dikarya</taxon>
        <taxon>Ascomycota</taxon>
        <taxon>Pezizomycotina</taxon>
        <taxon>Sordariomycetes</taxon>
        <taxon>Hypocreomycetidae</taxon>
        <taxon>Glomerellales</taxon>
        <taxon>Glomerellaceae</taxon>
        <taxon>Colletotrichum</taxon>
        <taxon>Colletotrichum gloeosporioides species complex</taxon>
    </lineage>
</organism>